<comment type="caution">
    <text evidence="2">The sequence shown here is derived from an EMBL/GenBank/DDBJ whole genome shotgun (WGS) entry which is preliminary data.</text>
</comment>
<feature type="transmembrane region" description="Helical" evidence="1">
    <location>
        <begin position="20"/>
        <end position="36"/>
    </location>
</feature>
<accession>A0A5C6X1W0</accession>
<dbReference type="OrthoDB" id="5504226at2"/>
<organism evidence="2 3">
    <name type="scientific">Lujinxingia vulgaris</name>
    <dbReference type="NCBI Taxonomy" id="2600176"/>
    <lineage>
        <taxon>Bacteria</taxon>
        <taxon>Deltaproteobacteria</taxon>
        <taxon>Bradymonadales</taxon>
        <taxon>Lujinxingiaceae</taxon>
        <taxon>Lujinxingia</taxon>
    </lineage>
</organism>
<gene>
    <name evidence="2" type="ORF">FRC96_10655</name>
</gene>
<evidence type="ECO:0000256" key="1">
    <source>
        <dbReference type="SAM" id="Phobius"/>
    </source>
</evidence>
<keyword evidence="1" id="KW-0472">Membrane</keyword>
<dbReference type="Proteomes" id="UP000321046">
    <property type="component" value="Unassembled WGS sequence"/>
</dbReference>
<dbReference type="EMBL" id="VOSL01000048">
    <property type="protein sequence ID" value="TXD35723.1"/>
    <property type="molecule type" value="Genomic_DNA"/>
</dbReference>
<dbReference type="RefSeq" id="WP_146974480.1">
    <property type="nucleotide sequence ID" value="NZ_VOSL01000048.1"/>
</dbReference>
<reference evidence="2 3" key="1">
    <citation type="submission" date="2019-08" db="EMBL/GenBank/DDBJ databases">
        <title>Bradymonadales sp. TMQ2.</title>
        <authorList>
            <person name="Liang Q."/>
        </authorList>
    </citation>
    <scope>NUCLEOTIDE SEQUENCE [LARGE SCALE GENOMIC DNA]</scope>
    <source>
        <strain evidence="2 3">TMQ2</strain>
    </source>
</reference>
<dbReference type="AlphaFoldDB" id="A0A5C6X1W0"/>
<protein>
    <submittedName>
        <fullName evidence="2">Uncharacterized protein</fullName>
    </submittedName>
</protein>
<sequence length="340" mass="37490">MQNVQSRDDEATRPPKRYPMVLGAWLVATLAGLWALESPQGDDSTHLAFASSEAFVPPPLSPDWQGAPAAGEAFTLRYAGHSPVRYRLRARWEHDEASDALKNKIDLEAYSRWSSQESADGEALIQRVEVESATLEVRGAGAPVIGFRAAQEERALKGAVYQRARDRMGGGGRSERGRPAQAAGAWGVALLDDLHRLLTPRFPLDAQLAGERWRYRLDDAGLLPVPDNAALATHLVKRVDVEDRLREHIMHEGRPVFWIERRIAIELREVGETSSPDALHVKGEGQGTLLWDVERGQVIVSDLVMRMALPESGGRRTLRAQIARIDAPGQNALPSLPSAY</sequence>
<proteinExistence type="predicted"/>
<keyword evidence="1" id="KW-0812">Transmembrane</keyword>
<evidence type="ECO:0000313" key="2">
    <source>
        <dbReference type="EMBL" id="TXD35723.1"/>
    </source>
</evidence>
<evidence type="ECO:0000313" key="3">
    <source>
        <dbReference type="Proteomes" id="UP000321046"/>
    </source>
</evidence>
<keyword evidence="1" id="KW-1133">Transmembrane helix</keyword>
<name>A0A5C6X1W0_9DELT</name>